<evidence type="ECO:0000313" key="7">
    <source>
        <dbReference type="Proteomes" id="UP000286134"/>
    </source>
</evidence>
<accession>A0A420HZ65</accession>
<proteinExistence type="inferred from homology"/>
<evidence type="ECO:0000259" key="5">
    <source>
        <dbReference type="SMART" id="SM01010"/>
    </source>
</evidence>
<dbReference type="GO" id="GO:0005737">
    <property type="term" value="C:cytoplasm"/>
    <property type="evidence" value="ECO:0007669"/>
    <property type="project" value="UniProtKB-SubCell"/>
</dbReference>
<protein>
    <submittedName>
        <fullName evidence="6">SNF1 protein kinase subunit beta-3</fullName>
    </submittedName>
</protein>
<comment type="caution">
    <text evidence="6">The sequence shown here is derived from an EMBL/GenBank/DDBJ whole genome shotgun (WGS) entry which is preliminary data.</text>
</comment>
<dbReference type="InterPro" id="IPR006828">
    <property type="entry name" value="ASC_dom"/>
</dbReference>
<feature type="domain" description="Association with the SNF1 complex (ASC)" evidence="5">
    <location>
        <begin position="348"/>
        <end position="455"/>
    </location>
</feature>
<feature type="compositionally biased region" description="Polar residues" evidence="4">
    <location>
        <begin position="312"/>
        <end position="329"/>
    </location>
</feature>
<dbReference type="CDD" id="cd02859">
    <property type="entry name" value="E_set_AMPKbeta_like_N"/>
    <property type="match status" value="1"/>
</dbReference>
<gene>
    <name evidence="6" type="ORF">OnM2_031053</name>
</gene>
<dbReference type="Pfam" id="PF04739">
    <property type="entry name" value="AMPKBI"/>
    <property type="match status" value="1"/>
</dbReference>
<feature type="compositionally biased region" description="Basic and acidic residues" evidence="4">
    <location>
        <begin position="86"/>
        <end position="99"/>
    </location>
</feature>
<dbReference type="AlphaFoldDB" id="A0A420HZ65"/>
<dbReference type="InterPro" id="IPR037256">
    <property type="entry name" value="ASC_dom_sf"/>
</dbReference>
<sequence length="458" mass="50155">MGNSPSANPKSPSSSSNNTPANSEPPRIVISRRDPRSFIFAPRAPAEPSLTPAHGTGTPHRTRSSSYASSTHINQSIGSSSPIVHDQPKDAPIELKQEPMLDGVSEEPSKPVDVPVPTTSMDDNNIQDITEINEPSEMAAAQDMSYHLTRPPRLPLPIEEEVHTPGSPLIPPSDLETPILDTESIETETLPHHTSTLSNSTIDDEDADELRVDETKATVPTLFEWAYGGEKIYVTGTIFHWNKKHCLHPVPGCPGIFRAVINVRPGTHHIRFIKDSVMLCSPGLPTTVDFGNNLVNYIEVSADDLPEDEMTSIPTNSLQESEVKNQAASKQPKESHSEKSVSLIRSRPVIPQSRYTSHIPDYIIDLDKPEDSPEYRNAVAAMEKLPTPPSLPGFLGKPILNAATPLKDDNSVLVMPNHSVLNHLATSSIKGNVLAVSVTTRYKRKYVTTILYKPTKDE</sequence>
<dbReference type="SMART" id="SM01010">
    <property type="entry name" value="AMPKBI"/>
    <property type="match status" value="1"/>
</dbReference>
<organism evidence="6 7">
    <name type="scientific">Erysiphe neolycopersici</name>
    <dbReference type="NCBI Taxonomy" id="212602"/>
    <lineage>
        <taxon>Eukaryota</taxon>
        <taxon>Fungi</taxon>
        <taxon>Dikarya</taxon>
        <taxon>Ascomycota</taxon>
        <taxon>Pezizomycotina</taxon>
        <taxon>Leotiomycetes</taxon>
        <taxon>Erysiphales</taxon>
        <taxon>Erysiphaceae</taxon>
        <taxon>Erysiphe</taxon>
    </lineage>
</organism>
<feature type="compositionally biased region" description="Polar residues" evidence="4">
    <location>
        <begin position="192"/>
        <end position="201"/>
    </location>
</feature>
<evidence type="ECO:0000256" key="3">
    <source>
        <dbReference type="ARBA" id="ARBA00022490"/>
    </source>
</evidence>
<dbReference type="PANTHER" id="PTHR10343:SF84">
    <property type="entry name" value="5'-AMP-ACTIVATED PROTEIN KINASE SUBUNIT BETA-1"/>
    <property type="match status" value="1"/>
</dbReference>
<feature type="region of interest" description="Disordered" evidence="4">
    <location>
        <begin position="1"/>
        <end position="124"/>
    </location>
</feature>
<dbReference type="SUPFAM" id="SSF160219">
    <property type="entry name" value="AMPKBI-like"/>
    <property type="match status" value="1"/>
</dbReference>
<dbReference type="EMBL" id="MCFK01003129">
    <property type="protein sequence ID" value="RKF62719.1"/>
    <property type="molecule type" value="Genomic_DNA"/>
</dbReference>
<dbReference type="GO" id="GO:0031588">
    <property type="term" value="C:nucleotide-activated protein kinase complex"/>
    <property type="evidence" value="ECO:0007669"/>
    <property type="project" value="TreeGrafter"/>
</dbReference>
<dbReference type="Pfam" id="PF16561">
    <property type="entry name" value="AMPK1_CBM"/>
    <property type="match status" value="1"/>
</dbReference>
<evidence type="ECO:0000256" key="1">
    <source>
        <dbReference type="ARBA" id="ARBA00004496"/>
    </source>
</evidence>
<keyword evidence="7" id="KW-1185">Reference proteome</keyword>
<keyword evidence="6" id="KW-0418">Kinase</keyword>
<comment type="similarity">
    <text evidence="2">Belongs to the 5'-AMP-activated protein kinase beta subunit family.</text>
</comment>
<dbReference type="Gene3D" id="6.20.250.60">
    <property type="match status" value="1"/>
</dbReference>
<dbReference type="Proteomes" id="UP000286134">
    <property type="component" value="Unassembled WGS sequence"/>
</dbReference>
<evidence type="ECO:0000256" key="4">
    <source>
        <dbReference type="SAM" id="MobiDB-lite"/>
    </source>
</evidence>
<comment type="subcellular location">
    <subcellularLocation>
        <location evidence="1">Cytoplasm</location>
    </subcellularLocation>
</comment>
<feature type="region of interest" description="Disordered" evidence="4">
    <location>
        <begin position="186"/>
        <end position="205"/>
    </location>
</feature>
<keyword evidence="3" id="KW-0963">Cytoplasm</keyword>
<dbReference type="GO" id="GO:0007165">
    <property type="term" value="P:signal transduction"/>
    <property type="evidence" value="ECO:0007669"/>
    <property type="project" value="UniProtKB-ARBA"/>
</dbReference>
<name>A0A420HZ65_9PEZI</name>
<dbReference type="GO" id="GO:0005634">
    <property type="term" value="C:nucleus"/>
    <property type="evidence" value="ECO:0007669"/>
    <property type="project" value="TreeGrafter"/>
</dbReference>
<dbReference type="InterPro" id="IPR013783">
    <property type="entry name" value="Ig-like_fold"/>
</dbReference>
<dbReference type="Gene3D" id="2.60.40.10">
    <property type="entry name" value="Immunoglobulins"/>
    <property type="match status" value="1"/>
</dbReference>
<evidence type="ECO:0000313" key="6">
    <source>
        <dbReference type="EMBL" id="RKF62719.1"/>
    </source>
</evidence>
<evidence type="ECO:0000256" key="2">
    <source>
        <dbReference type="ARBA" id="ARBA00010926"/>
    </source>
</evidence>
<dbReference type="InterPro" id="IPR050827">
    <property type="entry name" value="CRP1_MDG1_kinase"/>
</dbReference>
<dbReference type="PANTHER" id="PTHR10343">
    <property type="entry name" value="5'-AMP-ACTIVATED PROTEIN KINASE , BETA SUBUNIT"/>
    <property type="match status" value="1"/>
</dbReference>
<dbReference type="STRING" id="212602.A0A420HZ65"/>
<keyword evidence="6" id="KW-0808">Transferase</keyword>
<dbReference type="SUPFAM" id="SSF81296">
    <property type="entry name" value="E set domains"/>
    <property type="match status" value="1"/>
</dbReference>
<dbReference type="FunFam" id="2.60.40.10:FF:000562">
    <property type="entry name" value="Snf1 kinase complex beta-subunit Gal83"/>
    <property type="match status" value="1"/>
</dbReference>
<feature type="compositionally biased region" description="Polar residues" evidence="4">
    <location>
        <begin position="64"/>
        <end position="82"/>
    </location>
</feature>
<dbReference type="InterPro" id="IPR014756">
    <property type="entry name" value="Ig_E-set"/>
</dbReference>
<dbReference type="GO" id="GO:0019901">
    <property type="term" value="F:protein kinase binding"/>
    <property type="evidence" value="ECO:0007669"/>
    <property type="project" value="TreeGrafter"/>
</dbReference>
<feature type="region of interest" description="Disordered" evidence="4">
    <location>
        <begin position="306"/>
        <end position="344"/>
    </location>
</feature>
<dbReference type="InterPro" id="IPR032640">
    <property type="entry name" value="AMPK1_CBM"/>
</dbReference>
<dbReference type="OrthoDB" id="531008at2759"/>
<dbReference type="GO" id="GO:0016301">
    <property type="term" value="F:kinase activity"/>
    <property type="evidence" value="ECO:0007669"/>
    <property type="project" value="UniProtKB-KW"/>
</dbReference>
<reference evidence="6 7" key="1">
    <citation type="journal article" date="2018" name="BMC Genomics">
        <title>Comparative genome analyses reveal sequence features reflecting distinct modes of host-adaptation between dicot and monocot powdery mildew.</title>
        <authorList>
            <person name="Wu Y."/>
            <person name="Ma X."/>
            <person name="Pan Z."/>
            <person name="Kale S.D."/>
            <person name="Song Y."/>
            <person name="King H."/>
            <person name="Zhang Q."/>
            <person name="Presley C."/>
            <person name="Deng X."/>
            <person name="Wei C.I."/>
            <person name="Xiao S."/>
        </authorList>
    </citation>
    <scope>NUCLEOTIDE SEQUENCE [LARGE SCALE GENOMIC DNA]</scope>
    <source>
        <strain evidence="6">UMSG2</strain>
    </source>
</reference>
<feature type="compositionally biased region" description="Low complexity" evidence="4">
    <location>
        <begin position="1"/>
        <end position="26"/>
    </location>
</feature>